<feature type="signal peptide" evidence="2">
    <location>
        <begin position="1"/>
        <end position="21"/>
    </location>
</feature>
<feature type="chain" id="PRO_5026911844" description="Lipoprotein" evidence="2">
    <location>
        <begin position="22"/>
        <end position="190"/>
    </location>
</feature>
<proteinExistence type="predicted"/>
<dbReference type="PROSITE" id="PS51257">
    <property type="entry name" value="PROKAR_LIPOPROTEIN"/>
    <property type="match status" value="1"/>
</dbReference>
<name>A0A6J4HW76_9BACT</name>
<sequence length="190" mass="20500">MLSKTLSLLAGAAAVILVAAACRDEGRGASKDQQRQPAGPAAGTVQSSGRILGVAIGDTLESTREQLDPLRAPGSYPPDEKELQGRRIYWKLAGTDYDWIMAWADKQGKVTRVRAMFRAEHQKPFAEIGDLAAAITADAQTVRWNLKTESGAPYRLVAQGTDQKAISVYMFSQAVGSTDHQAVEPDLSEK</sequence>
<protein>
    <recommendedName>
        <fullName evidence="4">Lipoprotein</fullName>
    </recommendedName>
</protein>
<feature type="region of interest" description="Disordered" evidence="1">
    <location>
        <begin position="28"/>
        <end position="47"/>
    </location>
</feature>
<evidence type="ECO:0008006" key="4">
    <source>
        <dbReference type="Google" id="ProtNLM"/>
    </source>
</evidence>
<evidence type="ECO:0000256" key="2">
    <source>
        <dbReference type="SAM" id="SignalP"/>
    </source>
</evidence>
<keyword evidence="2" id="KW-0732">Signal</keyword>
<evidence type="ECO:0000256" key="1">
    <source>
        <dbReference type="SAM" id="MobiDB-lite"/>
    </source>
</evidence>
<dbReference type="EMBL" id="CADCTA010000057">
    <property type="protein sequence ID" value="CAA9235455.1"/>
    <property type="molecule type" value="Genomic_DNA"/>
</dbReference>
<reference evidence="3" key="1">
    <citation type="submission" date="2020-02" db="EMBL/GenBank/DDBJ databases">
        <authorList>
            <person name="Meier V. D."/>
        </authorList>
    </citation>
    <scope>NUCLEOTIDE SEQUENCE</scope>
    <source>
        <strain evidence="3">AVDCRST_MAG42</strain>
    </source>
</reference>
<dbReference type="AlphaFoldDB" id="A0A6J4HW76"/>
<gene>
    <name evidence="3" type="ORF">AVDCRST_MAG42-1801</name>
</gene>
<organism evidence="3">
    <name type="scientific">uncultured Chthoniobacterales bacterium</name>
    <dbReference type="NCBI Taxonomy" id="1836801"/>
    <lineage>
        <taxon>Bacteria</taxon>
        <taxon>Pseudomonadati</taxon>
        <taxon>Verrucomicrobiota</taxon>
        <taxon>Spartobacteria</taxon>
        <taxon>Chthoniobacterales</taxon>
        <taxon>environmental samples</taxon>
    </lineage>
</organism>
<accession>A0A6J4HW76</accession>
<evidence type="ECO:0000313" key="3">
    <source>
        <dbReference type="EMBL" id="CAA9235455.1"/>
    </source>
</evidence>